<accession>A0A1X7SDX6</accession>
<dbReference type="AlphaFoldDB" id="A0A1X7SDX6"/>
<evidence type="ECO:0000313" key="1">
    <source>
        <dbReference type="EnsemblMetazoa" id="Aqu2.1.00260_001"/>
    </source>
</evidence>
<sequence>MLLRLFDTLLMIVKYEETSTSISVICSFPLSDVGFTVLRIMENIHILMGQGLKKLTIGNLTLWRRQDVRQKELKEKDQDLLQHADVVSYIILEQAEYKLRDAISSKEK</sequence>
<reference evidence="1" key="1">
    <citation type="submission" date="2017-05" db="UniProtKB">
        <authorList>
            <consortium name="EnsemblMetazoa"/>
        </authorList>
    </citation>
    <scope>IDENTIFICATION</scope>
</reference>
<organism evidence="1">
    <name type="scientific">Amphimedon queenslandica</name>
    <name type="common">Sponge</name>
    <dbReference type="NCBI Taxonomy" id="400682"/>
    <lineage>
        <taxon>Eukaryota</taxon>
        <taxon>Metazoa</taxon>
        <taxon>Porifera</taxon>
        <taxon>Demospongiae</taxon>
        <taxon>Heteroscleromorpha</taxon>
        <taxon>Haplosclerida</taxon>
        <taxon>Niphatidae</taxon>
        <taxon>Amphimedon</taxon>
    </lineage>
</organism>
<proteinExistence type="predicted"/>
<name>A0A1X7SDX6_AMPQE</name>
<protein>
    <submittedName>
        <fullName evidence="1">Uncharacterized protein</fullName>
    </submittedName>
</protein>
<dbReference type="EnsemblMetazoa" id="Aqu2.1.00260_001">
    <property type="protein sequence ID" value="Aqu2.1.00260_001"/>
    <property type="gene ID" value="Aqu2.1.00260"/>
</dbReference>
<dbReference type="InParanoid" id="A0A1X7SDX6"/>